<dbReference type="GO" id="GO:0016020">
    <property type="term" value="C:membrane"/>
    <property type="evidence" value="ECO:0007669"/>
    <property type="project" value="InterPro"/>
</dbReference>
<keyword evidence="3" id="KW-1185">Reference proteome</keyword>
<evidence type="ECO:0000256" key="1">
    <source>
        <dbReference type="SAM" id="Phobius"/>
    </source>
</evidence>
<dbReference type="PANTHER" id="PTHR13167">
    <property type="entry name" value="PIEZO-TYPE MECHANOSENSITIVE ION CHANNEL COMPONENT"/>
    <property type="match status" value="1"/>
</dbReference>
<dbReference type="GO" id="GO:0050982">
    <property type="term" value="P:detection of mechanical stimulus"/>
    <property type="evidence" value="ECO:0007669"/>
    <property type="project" value="TreeGrafter"/>
</dbReference>
<dbReference type="OrthoDB" id="10613537at2759"/>
<dbReference type="InterPro" id="IPR027272">
    <property type="entry name" value="Piezo"/>
</dbReference>
<dbReference type="GO" id="GO:0042391">
    <property type="term" value="P:regulation of membrane potential"/>
    <property type="evidence" value="ECO:0007669"/>
    <property type="project" value="TreeGrafter"/>
</dbReference>
<dbReference type="Proteomes" id="UP000829196">
    <property type="component" value="Unassembled WGS sequence"/>
</dbReference>
<dbReference type="GO" id="GO:0071260">
    <property type="term" value="P:cellular response to mechanical stimulus"/>
    <property type="evidence" value="ECO:0007669"/>
    <property type="project" value="TreeGrafter"/>
</dbReference>
<proteinExistence type="predicted"/>
<accession>A0A8T3BN11</accession>
<dbReference type="SMR" id="A0A8T3BN11"/>
<dbReference type="GO" id="GO:0005261">
    <property type="term" value="F:monoatomic cation channel activity"/>
    <property type="evidence" value="ECO:0007669"/>
    <property type="project" value="TreeGrafter"/>
</dbReference>
<gene>
    <name evidence="2" type="ORF">KFK09_006121</name>
</gene>
<dbReference type="EMBL" id="JAGYWB010000006">
    <property type="protein sequence ID" value="KAI0518685.1"/>
    <property type="molecule type" value="Genomic_DNA"/>
</dbReference>
<dbReference type="GO" id="GO:0008381">
    <property type="term" value="F:mechanosensitive monoatomic ion channel activity"/>
    <property type="evidence" value="ECO:0007669"/>
    <property type="project" value="InterPro"/>
</dbReference>
<evidence type="ECO:0000313" key="2">
    <source>
        <dbReference type="EMBL" id="KAI0518685.1"/>
    </source>
</evidence>
<feature type="transmembrane region" description="Helical" evidence="1">
    <location>
        <begin position="105"/>
        <end position="124"/>
    </location>
</feature>
<keyword evidence="1" id="KW-0812">Transmembrane</keyword>
<comment type="caution">
    <text evidence="2">The sequence shown here is derived from an EMBL/GenBank/DDBJ whole genome shotgun (WGS) entry which is preliminary data.</text>
</comment>
<organism evidence="2 3">
    <name type="scientific">Dendrobium nobile</name>
    <name type="common">Orchid</name>
    <dbReference type="NCBI Taxonomy" id="94219"/>
    <lineage>
        <taxon>Eukaryota</taxon>
        <taxon>Viridiplantae</taxon>
        <taxon>Streptophyta</taxon>
        <taxon>Embryophyta</taxon>
        <taxon>Tracheophyta</taxon>
        <taxon>Spermatophyta</taxon>
        <taxon>Magnoliopsida</taxon>
        <taxon>Liliopsida</taxon>
        <taxon>Asparagales</taxon>
        <taxon>Orchidaceae</taxon>
        <taxon>Epidendroideae</taxon>
        <taxon>Malaxideae</taxon>
        <taxon>Dendrobiinae</taxon>
        <taxon>Dendrobium</taxon>
    </lineage>
</organism>
<keyword evidence="1" id="KW-1133">Transmembrane helix</keyword>
<dbReference type="PANTHER" id="PTHR13167:SF25">
    <property type="entry name" value="PIEZO-TYPE MECHANOSENSITIVE ION CHANNEL COMPONENT"/>
    <property type="match status" value="1"/>
</dbReference>
<reference evidence="2" key="1">
    <citation type="journal article" date="2022" name="Front. Genet.">
        <title>Chromosome-Scale Assembly of the Dendrobium nobile Genome Provides Insights Into the Molecular Mechanism of the Biosynthesis of the Medicinal Active Ingredient of Dendrobium.</title>
        <authorList>
            <person name="Xu Q."/>
            <person name="Niu S.-C."/>
            <person name="Li K.-L."/>
            <person name="Zheng P.-J."/>
            <person name="Zhang X.-J."/>
            <person name="Jia Y."/>
            <person name="Liu Y."/>
            <person name="Niu Y.-X."/>
            <person name="Yu L.-H."/>
            <person name="Chen D.-F."/>
            <person name="Zhang G.-Q."/>
        </authorList>
    </citation>
    <scope>NUCLEOTIDE SEQUENCE</scope>
    <source>
        <tissue evidence="2">Leaf</tissue>
    </source>
</reference>
<dbReference type="AlphaFoldDB" id="A0A8T3BN11"/>
<name>A0A8T3BN11_DENNO</name>
<evidence type="ECO:0000313" key="3">
    <source>
        <dbReference type="Proteomes" id="UP000829196"/>
    </source>
</evidence>
<keyword evidence="1" id="KW-0472">Membrane</keyword>
<protein>
    <submittedName>
        <fullName evidence="2">Uncharacterized protein</fullName>
    </submittedName>
</protein>
<sequence length="157" mass="17999">MLLKIVHEDICHANIPNSRYSSSRVRIQSIEKSQENSDFAFVILEVMYASPLAECTAAKWYWSLTPVLDVATELLLAQSSGIFEEIDFSYPIISVIGGDQKEVDLYPYIFGVDLIVFFLVAIFYQSAIKNINKLLNVYQLEDQFPKEFVFILMVSMH</sequence>